<dbReference type="InterPro" id="IPR001258">
    <property type="entry name" value="NHL_repeat"/>
</dbReference>
<dbReference type="STRING" id="947013.SAMN04488109_2959"/>
<sequence length="447" mass="47352">MKSFIASSMIFIVSAVSQQCAHEYEFSDEPPRHSITQISPACGRMGDTLTITGKDFSDITSKNTVLINGNRAAVLLASSTYITAIVPARAGSGAVSVVIDKAKATGPSFTYLPTGLVTIASNDLQMDGLAADAQKNIYVVRAPLNSVYKRSSTGVLSYVAGGGRAGNTPGYFNGSGGFALFNYPSDAAVDSKGNVYISDTGNNCIRMIAPDGYVSLYAGVDNFQYGQPQPGYLDGPRNAAFFDRPRGLFIDKQDNLYVCDEGNVRVRMITPDANDQVGNVTTLAGTGEHGGKDGAALQATFSFVRDLVVDDDGNIFLTEAYEPARVRKISNSDNMVSTLLDETKARYGCSSEPYVPLSLGGIALGPEGNLYCSAYVRGSGSYLTDRTKILTIAADNTISALAGGADANGPREGIGENVHFPFTGYLIMLDGALYTGTDYQLVRVDVN</sequence>
<reference evidence="4 5" key="1">
    <citation type="submission" date="2016-11" db="EMBL/GenBank/DDBJ databases">
        <authorList>
            <person name="Jaros S."/>
            <person name="Januszkiewicz K."/>
            <person name="Wedrychowicz H."/>
        </authorList>
    </citation>
    <scope>NUCLEOTIDE SEQUENCE [LARGE SCALE GENOMIC DNA]</scope>
    <source>
        <strain evidence="4 5">DSM 24574</strain>
    </source>
</reference>
<dbReference type="OrthoDB" id="791543at2"/>
<dbReference type="InterPro" id="IPR002909">
    <property type="entry name" value="IPT_dom"/>
</dbReference>
<evidence type="ECO:0000259" key="3">
    <source>
        <dbReference type="Pfam" id="PF01833"/>
    </source>
</evidence>
<dbReference type="Gene3D" id="2.60.40.10">
    <property type="entry name" value="Immunoglobulins"/>
    <property type="match status" value="1"/>
</dbReference>
<dbReference type="InterPro" id="IPR014756">
    <property type="entry name" value="Ig_E-set"/>
</dbReference>
<dbReference type="CDD" id="cd00102">
    <property type="entry name" value="IPT"/>
    <property type="match status" value="1"/>
</dbReference>
<dbReference type="InterPro" id="IPR011042">
    <property type="entry name" value="6-blade_b-propeller_TolB-like"/>
</dbReference>
<dbReference type="Proteomes" id="UP000184212">
    <property type="component" value="Unassembled WGS sequence"/>
</dbReference>
<accession>A0A1M5QS20</accession>
<dbReference type="PROSITE" id="PS51125">
    <property type="entry name" value="NHL"/>
    <property type="match status" value="1"/>
</dbReference>
<gene>
    <name evidence="4" type="ORF">SAMN04488109_2959</name>
</gene>
<organism evidence="4 5">
    <name type="scientific">Chryseolinea serpens</name>
    <dbReference type="NCBI Taxonomy" id="947013"/>
    <lineage>
        <taxon>Bacteria</taxon>
        <taxon>Pseudomonadati</taxon>
        <taxon>Bacteroidota</taxon>
        <taxon>Cytophagia</taxon>
        <taxon>Cytophagales</taxon>
        <taxon>Fulvivirgaceae</taxon>
        <taxon>Chryseolinea</taxon>
    </lineage>
</organism>
<dbReference type="InterPro" id="IPR013783">
    <property type="entry name" value="Ig-like_fold"/>
</dbReference>
<dbReference type="RefSeq" id="WP_084138136.1">
    <property type="nucleotide sequence ID" value="NZ_FQWQ01000002.1"/>
</dbReference>
<dbReference type="AlphaFoldDB" id="A0A1M5QS20"/>
<evidence type="ECO:0000256" key="2">
    <source>
        <dbReference type="PROSITE-ProRule" id="PRU00504"/>
    </source>
</evidence>
<dbReference type="Pfam" id="PF01833">
    <property type="entry name" value="TIG"/>
    <property type="match status" value="1"/>
</dbReference>
<dbReference type="PANTHER" id="PTHR13833:SF71">
    <property type="entry name" value="NHL DOMAIN-CONTAINING PROTEIN"/>
    <property type="match status" value="1"/>
</dbReference>
<dbReference type="Pfam" id="PF01436">
    <property type="entry name" value="NHL"/>
    <property type="match status" value="1"/>
</dbReference>
<dbReference type="SUPFAM" id="SSF63829">
    <property type="entry name" value="Calcium-dependent phosphotriesterase"/>
    <property type="match status" value="1"/>
</dbReference>
<dbReference type="Gene3D" id="2.120.10.30">
    <property type="entry name" value="TolB, C-terminal domain"/>
    <property type="match status" value="2"/>
</dbReference>
<feature type="repeat" description="NHL" evidence="2">
    <location>
        <begin position="174"/>
        <end position="211"/>
    </location>
</feature>
<feature type="domain" description="IPT/TIG" evidence="3">
    <location>
        <begin position="34"/>
        <end position="111"/>
    </location>
</feature>
<dbReference type="SUPFAM" id="SSF81296">
    <property type="entry name" value="E set domains"/>
    <property type="match status" value="1"/>
</dbReference>
<evidence type="ECO:0000313" key="5">
    <source>
        <dbReference type="Proteomes" id="UP000184212"/>
    </source>
</evidence>
<protein>
    <submittedName>
        <fullName evidence="4">NHL repeat-containing protein</fullName>
    </submittedName>
</protein>
<dbReference type="PANTHER" id="PTHR13833">
    <property type="match status" value="1"/>
</dbReference>
<evidence type="ECO:0000313" key="4">
    <source>
        <dbReference type="EMBL" id="SHH16383.1"/>
    </source>
</evidence>
<name>A0A1M5QS20_9BACT</name>
<evidence type="ECO:0000256" key="1">
    <source>
        <dbReference type="ARBA" id="ARBA00022737"/>
    </source>
</evidence>
<keyword evidence="5" id="KW-1185">Reference proteome</keyword>
<proteinExistence type="predicted"/>
<keyword evidence="1" id="KW-0677">Repeat</keyword>
<dbReference type="EMBL" id="FQWQ01000002">
    <property type="protein sequence ID" value="SHH16383.1"/>
    <property type="molecule type" value="Genomic_DNA"/>
</dbReference>